<organism evidence="2 3">
    <name type="scientific">Zingiber officinale</name>
    <name type="common">Ginger</name>
    <name type="synonym">Amomum zingiber</name>
    <dbReference type="NCBI Taxonomy" id="94328"/>
    <lineage>
        <taxon>Eukaryota</taxon>
        <taxon>Viridiplantae</taxon>
        <taxon>Streptophyta</taxon>
        <taxon>Embryophyta</taxon>
        <taxon>Tracheophyta</taxon>
        <taxon>Spermatophyta</taxon>
        <taxon>Magnoliopsida</taxon>
        <taxon>Liliopsida</taxon>
        <taxon>Zingiberales</taxon>
        <taxon>Zingiberaceae</taxon>
        <taxon>Zingiber</taxon>
    </lineage>
</organism>
<dbReference type="PANTHER" id="PTHR32091">
    <property type="entry name" value="EUKARYOTIC TRANSLATION INITIATION FACTOR 4B"/>
    <property type="match status" value="1"/>
</dbReference>
<keyword evidence="3" id="KW-1185">Reference proteome</keyword>
<name>A0A8J5KRK1_ZINOF</name>
<dbReference type="Proteomes" id="UP000734854">
    <property type="component" value="Unassembled WGS sequence"/>
</dbReference>
<proteinExistence type="predicted"/>
<gene>
    <name evidence="2" type="ORF">ZIOFF_047903</name>
</gene>
<sequence>MIRQRISTAYIERSRDRFHGSTASSQIWFCVRVRGDRRAMAASVSAWLKPGGWALDAEEHDAALAVGNDLNVSSLELEPQQQDFPSLATAAASKTSKKKKKPQPVSLAEFTSGKPVSYGAGRRALSSAALTPDELLALPTGPRERSAEELERSSSRGFGYSYGSRDRTNGEETNPDRWGASRVSDEPRRGGFGGFNRDLEPSRADEIDDWGASKKSSVPERRERVGGGKGPLFESHSRADESDNWTSTKSAAPPRAAGGGGGFVGSRDRMSGFDMLNKDESTGGRADSDTWGRKKDFTTADAWKKEEDVSNGPRRRLVLQPRSLPLSNGDNIKPVQGETHIVSPEKKSRASNPFGAARPREEVLAEKGQDWKEIEEKLEFTKIRDAQCESVSVSKKGFGTSNGSTDSENSWRKPLTTETSPRYALAEGDFQLNLVSFHQSDYVINPNSAMQLGCR</sequence>
<reference evidence="2 3" key="1">
    <citation type="submission" date="2020-08" db="EMBL/GenBank/DDBJ databases">
        <title>Plant Genome Project.</title>
        <authorList>
            <person name="Zhang R.-G."/>
        </authorList>
    </citation>
    <scope>NUCLEOTIDE SEQUENCE [LARGE SCALE GENOMIC DNA]</scope>
    <source>
        <tissue evidence="2">Rhizome</tissue>
    </source>
</reference>
<evidence type="ECO:0000256" key="1">
    <source>
        <dbReference type="SAM" id="MobiDB-lite"/>
    </source>
</evidence>
<evidence type="ECO:0000313" key="2">
    <source>
        <dbReference type="EMBL" id="KAG6492932.1"/>
    </source>
</evidence>
<accession>A0A8J5KRK1</accession>
<evidence type="ECO:0008006" key="4">
    <source>
        <dbReference type="Google" id="ProtNLM"/>
    </source>
</evidence>
<comment type="caution">
    <text evidence="2">The sequence shown here is derived from an EMBL/GenBank/DDBJ whole genome shotgun (WGS) entry which is preliminary data.</text>
</comment>
<feature type="compositionally biased region" description="Basic and acidic residues" evidence="1">
    <location>
        <begin position="266"/>
        <end position="308"/>
    </location>
</feature>
<dbReference type="EMBL" id="JACMSC010000013">
    <property type="protein sequence ID" value="KAG6492932.1"/>
    <property type="molecule type" value="Genomic_DNA"/>
</dbReference>
<feature type="region of interest" description="Disordered" evidence="1">
    <location>
        <begin position="133"/>
        <end position="363"/>
    </location>
</feature>
<feature type="compositionally biased region" description="Basic and acidic residues" evidence="1">
    <location>
        <begin position="142"/>
        <end position="154"/>
    </location>
</feature>
<protein>
    <recommendedName>
        <fullName evidence="4">Eukaryotic translation initiation factor 4B3</fullName>
    </recommendedName>
</protein>
<dbReference type="GO" id="GO:0003743">
    <property type="term" value="F:translation initiation factor activity"/>
    <property type="evidence" value="ECO:0007669"/>
    <property type="project" value="InterPro"/>
</dbReference>
<feature type="region of interest" description="Disordered" evidence="1">
    <location>
        <begin position="394"/>
        <end position="417"/>
    </location>
</feature>
<dbReference type="GO" id="GO:0003729">
    <property type="term" value="F:mRNA binding"/>
    <property type="evidence" value="ECO:0007669"/>
    <property type="project" value="TreeGrafter"/>
</dbReference>
<dbReference type="PANTHER" id="PTHR32091:SF17">
    <property type="entry name" value="EUKARYOTIC TRANSLATION INITIATION FACTOR 4B3"/>
    <property type="match status" value="1"/>
</dbReference>
<feature type="compositionally biased region" description="Basic and acidic residues" evidence="1">
    <location>
        <begin position="217"/>
        <end position="226"/>
    </location>
</feature>
<dbReference type="InterPro" id="IPR010433">
    <property type="entry name" value="EIF-4B_pln"/>
</dbReference>
<dbReference type="AlphaFoldDB" id="A0A8J5KRK1"/>
<feature type="compositionally biased region" description="Polar residues" evidence="1">
    <location>
        <begin position="394"/>
        <end position="408"/>
    </location>
</feature>
<dbReference type="Pfam" id="PF06273">
    <property type="entry name" value="eIF-4B"/>
    <property type="match status" value="1"/>
</dbReference>
<feature type="region of interest" description="Disordered" evidence="1">
    <location>
        <begin position="81"/>
        <end position="113"/>
    </location>
</feature>
<evidence type="ECO:0000313" key="3">
    <source>
        <dbReference type="Proteomes" id="UP000734854"/>
    </source>
</evidence>